<gene>
    <name evidence="2" type="ORF">IPO85_05165</name>
</gene>
<evidence type="ECO:0000256" key="1">
    <source>
        <dbReference type="SAM" id="SignalP"/>
    </source>
</evidence>
<feature type="signal peptide" evidence="1">
    <location>
        <begin position="1"/>
        <end position="19"/>
    </location>
</feature>
<dbReference type="Pfam" id="PF13585">
    <property type="entry name" value="CHU_C"/>
    <property type="match status" value="1"/>
</dbReference>
<feature type="chain" id="PRO_5038801874" evidence="1">
    <location>
        <begin position="20"/>
        <end position="983"/>
    </location>
</feature>
<name>A0A9D7S6R2_9BACT</name>
<keyword evidence="1" id="KW-0732">Signal</keyword>
<evidence type="ECO:0000313" key="2">
    <source>
        <dbReference type="EMBL" id="MBK9716897.1"/>
    </source>
</evidence>
<dbReference type="SUPFAM" id="SSF63825">
    <property type="entry name" value="YWTD domain"/>
    <property type="match status" value="1"/>
</dbReference>
<dbReference type="InterPro" id="IPR026341">
    <property type="entry name" value="T9SS_type_B"/>
</dbReference>
<dbReference type="AlphaFoldDB" id="A0A9D7S6R2"/>
<dbReference type="NCBIfam" id="TIGR04131">
    <property type="entry name" value="Bac_Flav_CTERM"/>
    <property type="match status" value="1"/>
</dbReference>
<evidence type="ECO:0000313" key="3">
    <source>
        <dbReference type="Proteomes" id="UP000808349"/>
    </source>
</evidence>
<dbReference type="Proteomes" id="UP000808349">
    <property type="component" value="Unassembled WGS sequence"/>
</dbReference>
<dbReference type="EMBL" id="JADKFW010000004">
    <property type="protein sequence ID" value="MBK9716897.1"/>
    <property type="molecule type" value="Genomic_DNA"/>
</dbReference>
<sequence length="983" mass="109573">MFRIIIILLAAGCFSTLNSQNISIIANGYFHDLSRTCNLNYNYCPQKAAFGFAYHPAGYLIKIREKSIDPPSFRNDSIFFYKYDPISCSESLLYSIKQHNFGTSKGDISIDYLGRIYLYNQRNKSIYRTNSYGDTLTFVCQINDQIGDIVFAKNNIYVLAYYQQKIYHLDINFNILKITTPLLPLKGITSITYSCDSIVYVASALQGISTQTFIDSINKGFWLSSDTTLFLNYNLKDNLILDTICKEKLLIINTVMNVTSPSEFLASDPECDLLIDLDRNNSSGLFPYDYQASASLCVTADETPLCDQDLYLHTSFPLDSVSICITGALNGVDEFIYTTGLPAGFILNKNTDSCWTLFKKNGSDLEYADALKSLRYRNISANRISGLRIIQLQGQNSLKKGSLIRALIQVGKKVTAGQDTSLILCNDKNAIPLNTLLSNTSDKNGHWIPALNSNSDLFNSGIDNYGTYQYVVSDIYCGSDTAHVDIMNGTVIPFELGPDRSICNGEVIDFLIRPPQTNQTYKDILLNGSQSSETIQLSKPGQYIIAVQSDLGCWAYDTILISKSTQVIPLDSTISICENLSYIYKNKIYHSQDIINDTITAINGCDTVLTLRLIPMANIPKNQVLNLCPGDTFFYKNDVYLSGDIIHDTLSGINTCDTIFNLQLIPYPISKVSITADTLICKNKTTLITASATNKYLWSSGETSPTITKGPGTYQLTVTDYNLCTTVSSITIKEAPPIEYLVEPYDPLCSDDRGRIIMQRVQGGIPPVRYLLNSVENKSGIFDNLNPGQYIATFIDAIGCEIKDTIIILPAAAFDVSVTNLIEIDKGASVLVNYTATQGQIQNIRFDPNQDISQEGNALRIMGTQDRDYTITFIDSNGCEITHQLQIRIIDHEEFFIPNLFSPNHDNVNDTWQPTIGTSLEVLQIAVYDRWGESVFSTSDRNTGWNGLCHNKPCLPGVYVYMIQVKDKTGKIKTYSGDLTLIR</sequence>
<comment type="caution">
    <text evidence="2">The sequence shown here is derived from an EMBL/GenBank/DDBJ whole genome shotgun (WGS) entry which is preliminary data.</text>
</comment>
<accession>A0A9D7S6R2</accession>
<reference evidence="2 3" key="1">
    <citation type="submission" date="2020-10" db="EMBL/GenBank/DDBJ databases">
        <title>Connecting structure to function with the recovery of over 1000 high-quality activated sludge metagenome-assembled genomes encoding full-length rRNA genes using long-read sequencing.</title>
        <authorList>
            <person name="Singleton C.M."/>
            <person name="Petriglieri F."/>
            <person name="Kristensen J.M."/>
            <person name="Kirkegaard R.H."/>
            <person name="Michaelsen T.Y."/>
            <person name="Andersen M.H."/>
            <person name="Karst S.M."/>
            <person name="Dueholm M.S."/>
            <person name="Nielsen P.H."/>
            <person name="Albertsen M."/>
        </authorList>
    </citation>
    <scope>NUCLEOTIDE SEQUENCE [LARGE SCALE GENOMIC DNA]</scope>
    <source>
        <strain evidence="2">Ribe_18-Q3-R11-54_BAT3C.373</strain>
    </source>
</reference>
<proteinExistence type="predicted"/>
<organism evidence="2 3">
    <name type="scientific">Candidatus Defluviibacterium haderslevense</name>
    <dbReference type="NCBI Taxonomy" id="2981993"/>
    <lineage>
        <taxon>Bacteria</taxon>
        <taxon>Pseudomonadati</taxon>
        <taxon>Bacteroidota</taxon>
        <taxon>Saprospiria</taxon>
        <taxon>Saprospirales</taxon>
        <taxon>Saprospiraceae</taxon>
        <taxon>Candidatus Defluviibacterium</taxon>
    </lineage>
</organism>
<protein>
    <submittedName>
        <fullName evidence="2">Gliding motility-associated C-terminal domain-containing protein</fullName>
    </submittedName>
</protein>